<dbReference type="KEGG" id="ccro:CMC5_079920"/>
<protein>
    <recommendedName>
        <fullName evidence="2">N-acetylmuramoyl-L-alanine amidase</fullName>
        <ecNumber evidence="2">3.5.1.28</ecNumber>
    </recommendedName>
</protein>
<comment type="catalytic activity">
    <reaction evidence="1">
        <text>Hydrolyzes the link between N-acetylmuramoyl residues and L-amino acid residues in certain cell-wall glycopeptides.</text>
        <dbReference type="EC" id="3.5.1.28"/>
    </reaction>
</comment>
<accession>A0A0K1ESB8</accession>
<evidence type="ECO:0000313" key="6">
    <source>
        <dbReference type="Proteomes" id="UP000067626"/>
    </source>
</evidence>
<organism evidence="5 6">
    <name type="scientific">Chondromyces crocatus</name>
    <dbReference type="NCBI Taxonomy" id="52"/>
    <lineage>
        <taxon>Bacteria</taxon>
        <taxon>Pseudomonadati</taxon>
        <taxon>Myxococcota</taxon>
        <taxon>Polyangia</taxon>
        <taxon>Polyangiales</taxon>
        <taxon>Polyangiaceae</taxon>
        <taxon>Chondromyces</taxon>
    </lineage>
</organism>
<dbReference type="SUPFAM" id="SSF53187">
    <property type="entry name" value="Zn-dependent exopeptidases"/>
    <property type="match status" value="1"/>
</dbReference>
<dbReference type="GO" id="GO:0030288">
    <property type="term" value="C:outer membrane-bounded periplasmic space"/>
    <property type="evidence" value="ECO:0007669"/>
    <property type="project" value="TreeGrafter"/>
</dbReference>
<evidence type="ECO:0000313" key="5">
    <source>
        <dbReference type="EMBL" id="AKT43756.1"/>
    </source>
</evidence>
<dbReference type="GO" id="GO:0008745">
    <property type="term" value="F:N-acetylmuramoyl-L-alanine amidase activity"/>
    <property type="evidence" value="ECO:0007669"/>
    <property type="project" value="UniProtKB-EC"/>
</dbReference>
<dbReference type="EMBL" id="CP012159">
    <property type="protein sequence ID" value="AKT43756.1"/>
    <property type="molecule type" value="Genomic_DNA"/>
</dbReference>
<keyword evidence="6" id="KW-1185">Reference proteome</keyword>
<dbReference type="CDD" id="cd02696">
    <property type="entry name" value="MurNAc-LAA"/>
    <property type="match status" value="1"/>
</dbReference>
<dbReference type="STRING" id="52.CMC5_079920"/>
<dbReference type="AlphaFoldDB" id="A0A0K1ESB8"/>
<dbReference type="PANTHER" id="PTHR30404">
    <property type="entry name" value="N-ACETYLMURAMOYL-L-ALANINE AMIDASE"/>
    <property type="match status" value="1"/>
</dbReference>
<sequence length="436" mass="46584">MDLLRHEVAPGESLYGIARQHNTDIRNLQVVRGDRTFDLGAPDNGFDPTSLNSSDTVLVPNASQQSACGVQGCGTEAEAQAALANADTQTLTPQGEAIEKDCAAAEGDLSNESPCEKPRYVIVIDPGHGGTSSKDNLTASSWTNAIGAVSDVLEKTMTQRFAALLKQTLDGWAGKFTSYVDIKVLLTKTDENVNLSAKDRATIAKDEKADIFFIIHFNSLLGASLFSKNNLIQEDGEQAIVLDLTPGYVGETRNQPEGFKRRLFSTTSSTRGPQRVKRTNKINADPTLVTSDALSKVVVNNVAAVMKQLDTTPSIRALGDFGNNVAILSRDNLGARGIACCFLEGDFINVESGDRLWNPVQYAANVSSLNGGTAVDASTLPSENAMFESGAFASALAIIMPILRTAVVPRSKQDLKTLVDMLDPQGGIKPVLEPEP</sequence>
<keyword evidence="3" id="KW-0378">Hydrolase</keyword>
<gene>
    <name evidence="5" type="ORF">CMC5_079920</name>
</gene>
<evidence type="ECO:0000256" key="3">
    <source>
        <dbReference type="ARBA" id="ARBA00022801"/>
    </source>
</evidence>
<evidence type="ECO:0000256" key="1">
    <source>
        <dbReference type="ARBA" id="ARBA00001561"/>
    </source>
</evidence>
<dbReference type="InterPro" id="IPR002508">
    <property type="entry name" value="MurNAc-LAA_cat"/>
</dbReference>
<dbReference type="Pfam" id="PF01520">
    <property type="entry name" value="Amidase_3"/>
    <property type="match status" value="1"/>
</dbReference>
<dbReference type="Gene3D" id="3.10.350.10">
    <property type="entry name" value="LysM domain"/>
    <property type="match status" value="1"/>
</dbReference>
<feature type="domain" description="MurNAc-LAA" evidence="4">
    <location>
        <begin position="122"/>
        <end position="305"/>
    </location>
</feature>
<dbReference type="InterPro" id="IPR036779">
    <property type="entry name" value="LysM_dom_sf"/>
</dbReference>
<dbReference type="InterPro" id="IPR050695">
    <property type="entry name" value="N-acetylmuramoyl_amidase_3"/>
</dbReference>
<dbReference type="RefSeq" id="WP_050435179.1">
    <property type="nucleotide sequence ID" value="NZ_CP012159.1"/>
</dbReference>
<dbReference type="PANTHER" id="PTHR30404:SF0">
    <property type="entry name" value="N-ACETYLMURAMOYL-L-ALANINE AMIDASE AMIC"/>
    <property type="match status" value="1"/>
</dbReference>
<dbReference type="Gene3D" id="3.40.630.40">
    <property type="entry name" value="Zn-dependent exopeptidases"/>
    <property type="match status" value="1"/>
</dbReference>
<name>A0A0K1ESB8_CHOCO</name>
<evidence type="ECO:0000259" key="4">
    <source>
        <dbReference type="Pfam" id="PF01520"/>
    </source>
</evidence>
<dbReference type="EC" id="3.5.1.28" evidence="2"/>
<proteinExistence type="predicted"/>
<dbReference type="Proteomes" id="UP000067626">
    <property type="component" value="Chromosome"/>
</dbReference>
<evidence type="ECO:0000256" key="2">
    <source>
        <dbReference type="ARBA" id="ARBA00011901"/>
    </source>
</evidence>
<reference evidence="5 6" key="1">
    <citation type="submission" date="2015-07" db="EMBL/GenBank/DDBJ databases">
        <title>Genome analysis of myxobacterium Chondromyces crocatus Cm c5 reveals a high potential for natural compound synthesis and the genetic basis for the loss of fruiting body formation.</title>
        <authorList>
            <person name="Zaburannyi N."/>
            <person name="Bunk B."/>
            <person name="Maier J."/>
            <person name="Overmann J."/>
            <person name="Mueller R."/>
        </authorList>
    </citation>
    <scope>NUCLEOTIDE SEQUENCE [LARGE SCALE GENOMIC DNA]</scope>
    <source>
        <strain evidence="5 6">Cm c5</strain>
    </source>
</reference>
<dbReference type="GO" id="GO:0009253">
    <property type="term" value="P:peptidoglycan catabolic process"/>
    <property type="evidence" value="ECO:0007669"/>
    <property type="project" value="InterPro"/>
</dbReference>